<protein>
    <submittedName>
        <fullName evidence="1">Uncharacterized protein</fullName>
    </submittedName>
</protein>
<proteinExistence type="predicted"/>
<accession>A0A1F4YFW2</accession>
<comment type="caution">
    <text evidence="1">The sequence shown here is derived from an EMBL/GenBank/DDBJ whole genome shotgun (WGS) entry which is preliminary data.</text>
</comment>
<organism evidence="1 2">
    <name type="scientific">Candidatus Amesbacteria bacterium RIFCSPHIGHO2_01_FULL_48_32b</name>
    <dbReference type="NCBI Taxonomy" id="1797253"/>
    <lineage>
        <taxon>Bacteria</taxon>
        <taxon>Candidatus Amesiibacteriota</taxon>
    </lineage>
</organism>
<dbReference type="AlphaFoldDB" id="A0A1F4YFW2"/>
<evidence type="ECO:0000313" key="2">
    <source>
        <dbReference type="Proteomes" id="UP000178176"/>
    </source>
</evidence>
<gene>
    <name evidence="1" type="ORF">A2876_02030</name>
</gene>
<sequence length="153" mass="17489">MAESFVPPDKYEHEERTGKFVKAVEVEVFPELSAKGCFCHAFALSEGAVVDQAELWDDTEEDKRVRRLSEQMADEFDRELTKAGIDRGEIVVEAPVNMRVDLESLRPRLKLVAERFGGEEHAWELEEKETFRARVTGAGKELVLLAAYEFRAR</sequence>
<reference evidence="1 2" key="1">
    <citation type="journal article" date="2016" name="Nat. Commun.">
        <title>Thousands of microbial genomes shed light on interconnected biogeochemical processes in an aquifer system.</title>
        <authorList>
            <person name="Anantharaman K."/>
            <person name="Brown C.T."/>
            <person name="Hug L.A."/>
            <person name="Sharon I."/>
            <person name="Castelle C.J."/>
            <person name="Probst A.J."/>
            <person name="Thomas B.C."/>
            <person name="Singh A."/>
            <person name="Wilkins M.J."/>
            <person name="Karaoz U."/>
            <person name="Brodie E.L."/>
            <person name="Williams K.H."/>
            <person name="Hubbard S.S."/>
            <person name="Banfield J.F."/>
        </authorList>
    </citation>
    <scope>NUCLEOTIDE SEQUENCE [LARGE SCALE GENOMIC DNA]</scope>
</reference>
<evidence type="ECO:0000313" key="1">
    <source>
        <dbReference type="EMBL" id="OGC92821.1"/>
    </source>
</evidence>
<name>A0A1F4YFW2_9BACT</name>
<dbReference type="Proteomes" id="UP000178176">
    <property type="component" value="Unassembled WGS sequence"/>
</dbReference>
<dbReference type="EMBL" id="MEXH01000006">
    <property type="protein sequence ID" value="OGC92821.1"/>
    <property type="molecule type" value="Genomic_DNA"/>
</dbReference>